<dbReference type="Pfam" id="PF00196">
    <property type="entry name" value="GerE"/>
    <property type="match status" value="1"/>
</dbReference>
<evidence type="ECO:0000259" key="1">
    <source>
        <dbReference type="PROSITE" id="PS50043"/>
    </source>
</evidence>
<reference evidence="3" key="1">
    <citation type="journal article" date="2019" name="Int. J. Syst. Evol. Microbiol.">
        <title>The Global Catalogue of Microorganisms (GCM) 10K type strain sequencing project: providing services to taxonomists for standard genome sequencing and annotation.</title>
        <authorList>
            <consortium name="The Broad Institute Genomics Platform"/>
            <consortium name="The Broad Institute Genome Sequencing Center for Infectious Disease"/>
            <person name="Wu L."/>
            <person name="Ma J."/>
        </authorList>
    </citation>
    <scope>NUCLEOTIDE SEQUENCE [LARGE SCALE GENOMIC DNA]</scope>
    <source>
        <strain evidence="3">JCM 16545</strain>
    </source>
</reference>
<dbReference type="SMART" id="SM00421">
    <property type="entry name" value="HTH_LUXR"/>
    <property type="match status" value="1"/>
</dbReference>
<organism evidence="2 3">
    <name type="scientific">Rubritalea spongiae</name>
    <dbReference type="NCBI Taxonomy" id="430797"/>
    <lineage>
        <taxon>Bacteria</taxon>
        <taxon>Pseudomonadati</taxon>
        <taxon>Verrucomicrobiota</taxon>
        <taxon>Verrucomicrobiia</taxon>
        <taxon>Verrucomicrobiales</taxon>
        <taxon>Rubritaleaceae</taxon>
        <taxon>Rubritalea</taxon>
    </lineage>
</organism>
<proteinExistence type="predicted"/>
<comment type="caution">
    <text evidence="2">The sequence shown here is derived from an EMBL/GenBank/DDBJ whole genome shotgun (WGS) entry which is preliminary data.</text>
</comment>
<dbReference type="InterPro" id="IPR016032">
    <property type="entry name" value="Sig_transdc_resp-reg_C-effctor"/>
</dbReference>
<dbReference type="InterPro" id="IPR036388">
    <property type="entry name" value="WH-like_DNA-bd_sf"/>
</dbReference>
<dbReference type="InterPro" id="IPR000792">
    <property type="entry name" value="Tscrpt_reg_LuxR_C"/>
</dbReference>
<dbReference type="PROSITE" id="PS50043">
    <property type="entry name" value="HTH_LUXR_2"/>
    <property type="match status" value="1"/>
</dbReference>
<evidence type="ECO:0000313" key="2">
    <source>
        <dbReference type="EMBL" id="MFD2275417.1"/>
    </source>
</evidence>
<keyword evidence="3" id="KW-1185">Reference proteome</keyword>
<sequence length="221" mass="24622">MQGFSVIKERILFEIFKKKLVDDNGELDHFAEWVKLFDALGIHGILFDLHAPKIVLVNSTFAEIIGLSGNIVSVEEQYAGYMAFDPASAMNFSVVHEAHLGGRSDDQVGHYTVLGTDGSAVEYNSFSFVIPPAEGEPQRYTIHLLCAPHRMKLVRAYSVFDFFHLTARQQEVLHLLLNGYNKHSISEELGISIRTAEKHIATIIDLAEVESPIALINLVVS</sequence>
<dbReference type="Gene3D" id="1.10.10.10">
    <property type="entry name" value="Winged helix-like DNA-binding domain superfamily/Winged helix DNA-binding domain"/>
    <property type="match status" value="1"/>
</dbReference>
<dbReference type="PRINTS" id="PR00038">
    <property type="entry name" value="HTHLUXR"/>
</dbReference>
<gene>
    <name evidence="2" type="ORF">ACFSQZ_02945</name>
</gene>
<protein>
    <submittedName>
        <fullName evidence="2">Helix-turn-helix transcriptional regulator</fullName>
    </submittedName>
</protein>
<name>A0ABW5DYL6_9BACT</name>
<dbReference type="RefSeq" id="WP_377092636.1">
    <property type="nucleotide sequence ID" value="NZ_JBHSJM010000001.1"/>
</dbReference>
<dbReference type="SUPFAM" id="SSF46894">
    <property type="entry name" value="C-terminal effector domain of the bipartite response regulators"/>
    <property type="match status" value="1"/>
</dbReference>
<evidence type="ECO:0000313" key="3">
    <source>
        <dbReference type="Proteomes" id="UP001597297"/>
    </source>
</evidence>
<accession>A0ABW5DYL6</accession>
<dbReference type="Proteomes" id="UP001597297">
    <property type="component" value="Unassembled WGS sequence"/>
</dbReference>
<feature type="domain" description="HTH luxR-type" evidence="1">
    <location>
        <begin position="158"/>
        <end position="221"/>
    </location>
</feature>
<dbReference type="EMBL" id="JBHUJC010000010">
    <property type="protein sequence ID" value="MFD2275417.1"/>
    <property type="molecule type" value="Genomic_DNA"/>
</dbReference>